<dbReference type="AlphaFoldDB" id="A0A317NS97"/>
<evidence type="ECO:0000313" key="2">
    <source>
        <dbReference type="EMBL" id="PWV77965.1"/>
    </source>
</evidence>
<evidence type="ECO:0000256" key="1">
    <source>
        <dbReference type="SAM" id="Phobius"/>
    </source>
</evidence>
<keyword evidence="1" id="KW-0812">Transmembrane</keyword>
<dbReference type="Proteomes" id="UP000246410">
    <property type="component" value="Unassembled WGS sequence"/>
</dbReference>
<reference evidence="2 3" key="1">
    <citation type="submission" date="2018-05" db="EMBL/GenBank/DDBJ databases">
        <title>Genomic Encyclopedia of Type Strains, Phase IV (KMG-IV): sequencing the most valuable type-strain genomes for metagenomic binning, comparative biology and taxonomic classification.</title>
        <authorList>
            <person name="Goeker M."/>
        </authorList>
    </citation>
    <scope>NUCLEOTIDE SEQUENCE [LARGE SCALE GENOMIC DNA]</scope>
    <source>
        <strain evidence="2 3">DSM 44717</strain>
    </source>
</reference>
<dbReference type="InterPro" id="IPR046492">
    <property type="entry name" value="DUF6585"/>
</dbReference>
<evidence type="ECO:0000313" key="3">
    <source>
        <dbReference type="Proteomes" id="UP000246410"/>
    </source>
</evidence>
<organism evidence="2 3">
    <name type="scientific">Nocardia neocaledoniensis</name>
    <dbReference type="NCBI Taxonomy" id="236511"/>
    <lineage>
        <taxon>Bacteria</taxon>
        <taxon>Bacillati</taxon>
        <taxon>Actinomycetota</taxon>
        <taxon>Actinomycetes</taxon>
        <taxon>Mycobacteriales</taxon>
        <taxon>Nocardiaceae</taxon>
        <taxon>Nocardia</taxon>
    </lineage>
</organism>
<keyword evidence="3" id="KW-1185">Reference proteome</keyword>
<feature type="transmembrane region" description="Helical" evidence="1">
    <location>
        <begin position="69"/>
        <end position="93"/>
    </location>
</feature>
<dbReference type="Pfam" id="PF20226">
    <property type="entry name" value="DUF6585"/>
    <property type="match status" value="1"/>
</dbReference>
<name>A0A317NS97_9NOCA</name>
<feature type="transmembrane region" description="Helical" evidence="1">
    <location>
        <begin position="44"/>
        <end position="63"/>
    </location>
</feature>
<protein>
    <submittedName>
        <fullName evidence="2">Uncharacterized protein</fullName>
    </submittedName>
</protein>
<sequence length="270" mass="29901">MTADADARRDEAKVLERIAAVAADAGLGGHLRGFGAYTPMWKRIVRRWVFVVVVGGLVAFAAVKGETGVVVIIGGFLVLPVFLPLVVVTISACRHQRRFRGARLDLYENGLVRTQYGLVRAVRYDSTRLFRRPSRTNRGGAAQMTFRYDLTDTTGSEIQLADGFVPQQEWAPMIDQGIVTAKLPAALERLRAGERLDFGEVWISATEVGDRKRSVPWGQVKAINLMMNDTLFDVTAEGKFFGIVAGGVADVQDFVLFRTLAERLRTEARR</sequence>
<accession>A0A317NS97</accession>
<proteinExistence type="predicted"/>
<dbReference type="EMBL" id="QGTL01000003">
    <property type="protein sequence ID" value="PWV77965.1"/>
    <property type="molecule type" value="Genomic_DNA"/>
</dbReference>
<keyword evidence="1" id="KW-1133">Transmembrane helix</keyword>
<gene>
    <name evidence="2" type="ORF">DFR69_103566</name>
</gene>
<comment type="caution">
    <text evidence="2">The sequence shown here is derived from an EMBL/GenBank/DDBJ whole genome shotgun (WGS) entry which is preliminary data.</text>
</comment>
<keyword evidence="1" id="KW-0472">Membrane</keyword>